<name>A0A9P5UG52_9AGAR</name>
<sequence length="69" mass="7876">MPQMAHSSTTSSLDSNPQHRLLASTAGERTDKLTLMAPNSSNIDHQPMSAWLKRKKRKRYFFQSSLFLP</sequence>
<accession>A0A9P5UG52</accession>
<organism evidence="2 3">
    <name type="scientific">Rhodocollybia butyracea</name>
    <dbReference type="NCBI Taxonomy" id="206335"/>
    <lineage>
        <taxon>Eukaryota</taxon>
        <taxon>Fungi</taxon>
        <taxon>Dikarya</taxon>
        <taxon>Basidiomycota</taxon>
        <taxon>Agaricomycotina</taxon>
        <taxon>Agaricomycetes</taxon>
        <taxon>Agaricomycetidae</taxon>
        <taxon>Agaricales</taxon>
        <taxon>Marasmiineae</taxon>
        <taxon>Omphalotaceae</taxon>
        <taxon>Rhodocollybia</taxon>
    </lineage>
</organism>
<evidence type="ECO:0000313" key="2">
    <source>
        <dbReference type="EMBL" id="KAF9077058.1"/>
    </source>
</evidence>
<keyword evidence="3" id="KW-1185">Reference proteome</keyword>
<dbReference type="EMBL" id="JADNRY010000005">
    <property type="protein sequence ID" value="KAF9077058.1"/>
    <property type="molecule type" value="Genomic_DNA"/>
</dbReference>
<protein>
    <submittedName>
        <fullName evidence="2">Uncharacterized protein</fullName>
    </submittedName>
</protein>
<gene>
    <name evidence="2" type="ORF">BDP27DRAFT_1313056</name>
</gene>
<reference evidence="2" key="1">
    <citation type="submission" date="2020-11" db="EMBL/GenBank/DDBJ databases">
        <authorList>
            <consortium name="DOE Joint Genome Institute"/>
            <person name="Ahrendt S."/>
            <person name="Riley R."/>
            <person name="Andreopoulos W."/>
            <person name="Labutti K."/>
            <person name="Pangilinan J."/>
            <person name="Ruiz-Duenas F.J."/>
            <person name="Barrasa J.M."/>
            <person name="Sanchez-Garcia M."/>
            <person name="Camarero S."/>
            <person name="Miyauchi S."/>
            <person name="Serrano A."/>
            <person name="Linde D."/>
            <person name="Babiker R."/>
            <person name="Drula E."/>
            <person name="Ayuso-Fernandez I."/>
            <person name="Pacheco R."/>
            <person name="Padilla G."/>
            <person name="Ferreira P."/>
            <person name="Barriuso J."/>
            <person name="Kellner H."/>
            <person name="Castanera R."/>
            <person name="Alfaro M."/>
            <person name="Ramirez L."/>
            <person name="Pisabarro A.G."/>
            <person name="Kuo A."/>
            <person name="Tritt A."/>
            <person name="Lipzen A."/>
            <person name="He G."/>
            <person name="Yan M."/>
            <person name="Ng V."/>
            <person name="Cullen D."/>
            <person name="Martin F."/>
            <person name="Rosso M.-N."/>
            <person name="Henrissat B."/>
            <person name="Hibbett D."/>
            <person name="Martinez A.T."/>
            <person name="Grigoriev I.V."/>
        </authorList>
    </citation>
    <scope>NUCLEOTIDE SEQUENCE</scope>
    <source>
        <strain evidence="2">AH 40177</strain>
    </source>
</reference>
<feature type="compositionally biased region" description="Polar residues" evidence="1">
    <location>
        <begin position="1"/>
        <end position="18"/>
    </location>
</feature>
<dbReference type="Proteomes" id="UP000772434">
    <property type="component" value="Unassembled WGS sequence"/>
</dbReference>
<evidence type="ECO:0000313" key="3">
    <source>
        <dbReference type="Proteomes" id="UP000772434"/>
    </source>
</evidence>
<proteinExistence type="predicted"/>
<comment type="caution">
    <text evidence="2">The sequence shown here is derived from an EMBL/GenBank/DDBJ whole genome shotgun (WGS) entry which is preliminary data.</text>
</comment>
<evidence type="ECO:0000256" key="1">
    <source>
        <dbReference type="SAM" id="MobiDB-lite"/>
    </source>
</evidence>
<dbReference type="AlphaFoldDB" id="A0A9P5UG52"/>
<feature type="region of interest" description="Disordered" evidence="1">
    <location>
        <begin position="1"/>
        <end position="30"/>
    </location>
</feature>